<feature type="active site" evidence="7">
    <location>
        <position position="117"/>
    </location>
</feature>
<gene>
    <name evidence="11" type="ORF">TMPK1_28190</name>
</gene>
<dbReference type="PANTHER" id="PTHR21581">
    <property type="entry name" value="D-ALANYL-D-ALANINE CARBOXYPEPTIDASE"/>
    <property type="match status" value="1"/>
</dbReference>
<proteinExistence type="inferred from homology"/>
<feature type="active site" description="Proton acceptor" evidence="7">
    <location>
        <position position="60"/>
    </location>
</feature>
<dbReference type="PANTHER" id="PTHR21581:SF6">
    <property type="entry name" value="TRAFFICKING PROTEIN PARTICLE COMPLEX SUBUNIT 12"/>
    <property type="match status" value="1"/>
</dbReference>
<evidence type="ECO:0000256" key="6">
    <source>
        <dbReference type="ARBA" id="ARBA00023316"/>
    </source>
</evidence>
<dbReference type="InterPro" id="IPR012338">
    <property type="entry name" value="Beta-lactam/transpept-like"/>
</dbReference>
<dbReference type="PROSITE" id="PS51724">
    <property type="entry name" value="SPOR"/>
    <property type="match status" value="1"/>
</dbReference>
<accession>A0A8S8XF07</accession>
<evidence type="ECO:0000256" key="7">
    <source>
        <dbReference type="PIRSR" id="PIRSR618044-1"/>
    </source>
</evidence>
<dbReference type="SUPFAM" id="SSF56601">
    <property type="entry name" value="beta-lactamase/transpeptidase-like"/>
    <property type="match status" value="1"/>
</dbReference>
<evidence type="ECO:0000256" key="9">
    <source>
        <dbReference type="RuleBase" id="RU004016"/>
    </source>
</evidence>
<evidence type="ECO:0000256" key="2">
    <source>
        <dbReference type="ARBA" id="ARBA00022729"/>
    </source>
</evidence>
<dbReference type="Pfam" id="PF05036">
    <property type="entry name" value="SPOR"/>
    <property type="match status" value="1"/>
</dbReference>
<evidence type="ECO:0000256" key="3">
    <source>
        <dbReference type="ARBA" id="ARBA00022801"/>
    </source>
</evidence>
<dbReference type="GO" id="GO:0009002">
    <property type="term" value="F:serine-type D-Ala-D-Ala carboxypeptidase activity"/>
    <property type="evidence" value="ECO:0007669"/>
    <property type="project" value="InterPro"/>
</dbReference>
<dbReference type="GO" id="GO:0071555">
    <property type="term" value="P:cell wall organization"/>
    <property type="evidence" value="ECO:0007669"/>
    <property type="project" value="UniProtKB-KW"/>
</dbReference>
<dbReference type="Proteomes" id="UP000681075">
    <property type="component" value="Unassembled WGS sequence"/>
</dbReference>
<evidence type="ECO:0000256" key="8">
    <source>
        <dbReference type="PIRSR" id="PIRSR618044-2"/>
    </source>
</evidence>
<organism evidence="11 12">
    <name type="scientific">Roseiterribacter gracilis</name>
    <dbReference type="NCBI Taxonomy" id="2812848"/>
    <lineage>
        <taxon>Bacteria</taxon>
        <taxon>Pseudomonadati</taxon>
        <taxon>Pseudomonadota</taxon>
        <taxon>Alphaproteobacteria</taxon>
        <taxon>Rhodospirillales</taxon>
        <taxon>Roseiterribacteraceae</taxon>
        <taxon>Roseiterribacter</taxon>
    </lineage>
</organism>
<feature type="active site" description="Acyl-ester intermediate" evidence="7">
    <location>
        <position position="57"/>
    </location>
</feature>
<dbReference type="Gene3D" id="3.40.710.10">
    <property type="entry name" value="DD-peptidase/beta-lactamase superfamily"/>
    <property type="match status" value="1"/>
</dbReference>
<evidence type="ECO:0000313" key="11">
    <source>
        <dbReference type="EMBL" id="GIL40582.1"/>
    </source>
</evidence>
<dbReference type="InterPro" id="IPR018044">
    <property type="entry name" value="Peptidase_S11"/>
</dbReference>
<sequence length="432" mass="45210">MQLGGRIAGRAMGAMLVALLFAVPGIARAMDASIVIDADTNQVLSQEDPDRSLHPASMTKMMTLLMTFDAIESGRFNLQKRLPVSAAASSMSPTKLGVQPGDSLRVEDAILALVTQSANDAAVVLAEGIGGTEQRFAQMMTARARQLGMRNTIFRNASGLPDPGQISTARDMSVLGRALIKQYAKYYHYFSTEEFEFNGSTYRNHNHLMERYAGMDGLKTGFIRASGFNLTASAVRNGHRLIGVVFGGPSAVARDNYMAALLDAGFRKVGQGDAAVVAAAGVPKPGHKPLSMQVAQYQPEDEPAGEQLAALADAATKGEGDIPFPVPTPKLMAPPAPVMQAASMKPAAAATASGKGWSIQVGAFSSAKAAQAALDKAIKQAPALLQKAQRAVEALRSGGSTVYRARLVGLDPAAAKRACSVVANCLKVAPGA</sequence>
<evidence type="ECO:0000256" key="5">
    <source>
        <dbReference type="ARBA" id="ARBA00022984"/>
    </source>
</evidence>
<keyword evidence="12" id="KW-1185">Reference proteome</keyword>
<dbReference type="AlphaFoldDB" id="A0A8S8XF07"/>
<dbReference type="GO" id="GO:0042834">
    <property type="term" value="F:peptidoglycan binding"/>
    <property type="evidence" value="ECO:0007669"/>
    <property type="project" value="InterPro"/>
</dbReference>
<evidence type="ECO:0000259" key="10">
    <source>
        <dbReference type="PROSITE" id="PS51724"/>
    </source>
</evidence>
<feature type="domain" description="SPOR" evidence="10">
    <location>
        <begin position="351"/>
        <end position="432"/>
    </location>
</feature>
<dbReference type="GO" id="GO:0008360">
    <property type="term" value="P:regulation of cell shape"/>
    <property type="evidence" value="ECO:0007669"/>
    <property type="project" value="UniProtKB-KW"/>
</dbReference>
<protein>
    <submittedName>
        <fullName evidence="11">Peptidase S11</fullName>
    </submittedName>
</protein>
<keyword evidence="2" id="KW-0732">Signal</keyword>
<feature type="binding site" evidence="8">
    <location>
        <position position="219"/>
    </location>
    <ligand>
        <name>substrate</name>
    </ligand>
</feature>
<keyword evidence="4" id="KW-0133">Cell shape</keyword>
<dbReference type="InterPro" id="IPR007730">
    <property type="entry name" value="SPOR-like_dom"/>
</dbReference>
<dbReference type="Pfam" id="PF00768">
    <property type="entry name" value="Peptidase_S11"/>
    <property type="match status" value="1"/>
</dbReference>
<name>A0A8S8XF07_9PROT</name>
<keyword evidence="3" id="KW-0378">Hydrolase</keyword>
<keyword evidence="5" id="KW-0573">Peptidoglycan synthesis</keyword>
<dbReference type="InterPro" id="IPR001967">
    <property type="entry name" value="Peptidase_S11_N"/>
</dbReference>
<evidence type="ECO:0000256" key="4">
    <source>
        <dbReference type="ARBA" id="ARBA00022960"/>
    </source>
</evidence>
<dbReference type="PRINTS" id="PR00725">
    <property type="entry name" value="DADACBPTASE1"/>
</dbReference>
<keyword evidence="6" id="KW-0961">Cell wall biogenesis/degradation</keyword>
<comment type="caution">
    <text evidence="11">The sequence shown here is derived from an EMBL/GenBank/DDBJ whole genome shotgun (WGS) entry which is preliminary data.</text>
</comment>
<dbReference type="GO" id="GO:0006508">
    <property type="term" value="P:proteolysis"/>
    <property type="evidence" value="ECO:0007669"/>
    <property type="project" value="InterPro"/>
</dbReference>
<evidence type="ECO:0000313" key="12">
    <source>
        <dbReference type="Proteomes" id="UP000681075"/>
    </source>
</evidence>
<dbReference type="GO" id="GO:0009252">
    <property type="term" value="P:peptidoglycan biosynthetic process"/>
    <property type="evidence" value="ECO:0007669"/>
    <property type="project" value="UniProtKB-KW"/>
</dbReference>
<comment type="similarity">
    <text evidence="1 9">Belongs to the peptidase S11 family.</text>
</comment>
<reference evidence="11" key="1">
    <citation type="submission" date="2021-02" db="EMBL/GenBank/DDBJ databases">
        <title>Genome sequence of Rhodospirillales sp. strain TMPK1 isolated from soil.</title>
        <authorList>
            <person name="Nakai R."/>
            <person name="Kusada H."/>
            <person name="Tamaki H."/>
        </authorList>
    </citation>
    <scope>NUCLEOTIDE SEQUENCE</scope>
    <source>
        <strain evidence="11">TMPK1</strain>
    </source>
</reference>
<evidence type="ECO:0000256" key="1">
    <source>
        <dbReference type="ARBA" id="ARBA00007164"/>
    </source>
</evidence>
<dbReference type="EMBL" id="BOPV01000001">
    <property type="protein sequence ID" value="GIL40582.1"/>
    <property type="molecule type" value="Genomic_DNA"/>
</dbReference>